<evidence type="ECO:0000256" key="1">
    <source>
        <dbReference type="ARBA" id="ARBA00002229"/>
    </source>
</evidence>
<accession>A0A2G9S5Z3</accession>
<dbReference type="InterPro" id="IPR006627">
    <property type="entry name" value="TDU_repeat"/>
</dbReference>
<dbReference type="SMART" id="SM00711">
    <property type="entry name" value="TDU"/>
    <property type="match status" value="2"/>
</dbReference>
<dbReference type="GO" id="GO:0045892">
    <property type="term" value="P:negative regulation of DNA-templated transcription"/>
    <property type="evidence" value="ECO:0007669"/>
    <property type="project" value="TreeGrafter"/>
</dbReference>
<feature type="region of interest" description="Disordered" evidence="3">
    <location>
        <begin position="66"/>
        <end position="117"/>
    </location>
</feature>
<sequence>KYKTRPEYNRYQFCSGVNIAAVMAVSSLHYTMGISSGFKVYILEGQHSARNVDRLRPLTNHGIPVYPIKRKLSPEPPRSPKRLSTSNSQSRAKVSSSAVCQKAAPRQPSRSFSPPKAFAHHPVTLEHVLKRLIPERKPLESKEAQKNEQDQPLALVKRLERPSEQPIVSSAMLQQNRPSVITCVSRPKPISPPATNQKLTPTPPTQETEVHRSPRTSSPDVEEHFQRSLKSCGTQQNHHTSLPHYIHSSVEDHFSKALGSKWFLIRAAADSASSADIIARHHL</sequence>
<feature type="compositionally biased region" description="Polar residues" evidence="3">
    <location>
        <begin position="82"/>
        <end position="99"/>
    </location>
</feature>
<dbReference type="InterPro" id="IPR028184">
    <property type="entry name" value="VGLL4"/>
</dbReference>
<dbReference type="PANTHER" id="PTHR17604:SF4">
    <property type="entry name" value="VESTIGIAL-LIKE 4 LIKE"/>
    <property type="match status" value="1"/>
</dbReference>
<gene>
    <name evidence="4" type="ORF">AB205_0180990</name>
</gene>
<reference evidence="4" key="1">
    <citation type="submission" date="2017-08" db="EMBL/GenBank/DDBJ databases">
        <title>Assembly of the North American Bullfrog Genome.</title>
        <authorList>
            <person name="Warren R.L."/>
            <person name="Vandervalk B.P."/>
            <person name="Kucuk E."/>
            <person name="Birol I."/>
            <person name="Helbing C."/>
            <person name="Pandoh P."/>
            <person name="Behsaz B."/>
            <person name="Mohamadi H."/>
            <person name="Chu J."/>
            <person name="Jackman S."/>
            <person name="Hammond S.A."/>
            <person name="Veldhoen N."/>
            <person name="Kirk H."/>
            <person name="Zhao Y."/>
            <person name="Coope R."/>
            <person name="Pleasance S."/>
            <person name="Moore R."/>
            <person name="Holt R."/>
        </authorList>
    </citation>
    <scope>NUCLEOTIDE SEQUENCE</scope>
    <source>
        <strain evidence="4">Bruno</strain>
        <tissue evidence="4">Liver</tissue>
    </source>
</reference>
<evidence type="ECO:0008006" key="5">
    <source>
        <dbReference type="Google" id="ProtNLM"/>
    </source>
</evidence>
<proteinExistence type="inferred from homology"/>
<dbReference type="OrthoDB" id="10040691at2759"/>
<dbReference type="GO" id="GO:0001223">
    <property type="term" value="F:transcription coactivator binding"/>
    <property type="evidence" value="ECO:0007669"/>
    <property type="project" value="TreeGrafter"/>
</dbReference>
<dbReference type="EMBL" id="KV925995">
    <property type="protein sequence ID" value="PIO35547.1"/>
    <property type="molecule type" value="Genomic_DNA"/>
</dbReference>
<protein>
    <recommendedName>
        <fullName evidence="5">Transcription cofactor vestigial-like protein 4</fullName>
    </recommendedName>
</protein>
<evidence type="ECO:0000256" key="2">
    <source>
        <dbReference type="ARBA" id="ARBA00025784"/>
    </source>
</evidence>
<dbReference type="AlphaFoldDB" id="A0A2G9S5Z3"/>
<comment type="similarity">
    <text evidence="2">Belongs to the vestigial family.</text>
</comment>
<evidence type="ECO:0000256" key="3">
    <source>
        <dbReference type="SAM" id="MobiDB-lite"/>
    </source>
</evidence>
<evidence type="ECO:0000313" key="4">
    <source>
        <dbReference type="EMBL" id="PIO35547.1"/>
    </source>
</evidence>
<dbReference type="Pfam" id="PF15245">
    <property type="entry name" value="VGLL4"/>
    <property type="match status" value="1"/>
</dbReference>
<feature type="non-terminal residue" evidence="4">
    <location>
        <position position="1"/>
    </location>
</feature>
<dbReference type="PANTHER" id="PTHR17604">
    <property type="entry name" value="TRANSCRIPTION COFACTOR VESTIGIAL-LIKE PROTEIN 4"/>
    <property type="match status" value="1"/>
</dbReference>
<feature type="compositionally biased region" description="Polar residues" evidence="3">
    <location>
        <begin position="228"/>
        <end position="237"/>
    </location>
</feature>
<name>A0A2G9S5Z3_AQUCT</name>
<organism evidence="4">
    <name type="scientific">Aquarana catesbeiana</name>
    <name type="common">American bullfrog</name>
    <name type="synonym">Rana catesbeiana</name>
    <dbReference type="NCBI Taxonomy" id="8400"/>
    <lineage>
        <taxon>Eukaryota</taxon>
        <taxon>Metazoa</taxon>
        <taxon>Chordata</taxon>
        <taxon>Craniata</taxon>
        <taxon>Vertebrata</taxon>
        <taxon>Euteleostomi</taxon>
        <taxon>Amphibia</taxon>
        <taxon>Batrachia</taxon>
        <taxon>Anura</taxon>
        <taxon>Neobatrachia</taxon>
        <taxon>Ranoidea</taxon>
        <taxon>Ranidae</taxon>
        <taxon>Aquarana</taxon>
    </lineage>
</organism>
<comment type="function">
    <text evidence="1">May act as a specific coactivator for the mammalian TEFs.</text>
</comment>
<feature type="region of interest" description="Disordered" evidence="3">
    <location>
        <begin position="183"/>
        <end position="237"/>
    </location>
</feature>